<dbReference type="STRING" id="1307761.L21SP2_2506"/>
<dbReference type="HOGENOM" id="CLU_143566_0_0_12"/>
<evidence type="ECO:0000313" key="3">
    <source>
        <dbReference type="Proteomes" id="UP000018680"/>
    </source>
</evidence>
<feature type="chain" id="PRO_5004741950" evidence="1">
    <location>
        <begin position="25"/>
        <end position="141"/>
    </location>
</feature>
<dbReference type="Proteomes" id="UP000018680">
    <property type="component" value="Chromosome"/>
</dbReference>
<feature type="signal peptide" evidence="1">
    <location>
        <begin position="1"/>
        <end position="24"/>
    </location>
</feature>
<sequence>MVNLRKALGVAVFFLILATFPLTSQEVPEENSSVYYVKSLVINQIAIGDYGYRVTYLNGRGRLHNAYLPHEWFSAAAGQGEQIETWSKSAPYMEVYYENGAFSHVRIFVIPTYDHISWTVLRDDEDTEQNFTADTLEINYN</sequence>
<name>V5WJA1_9SPIO</name>
<accession>V5WJA1</accession>
<reference evidence="2 3" key="1">
    <citation type="journal article" date="2015" name="Stand. Genomic Sci.">
        <title>Complete genome sequence and description of Salinispira pacifica gen. nov., sp. nov., a novel spirochaete isolated form a hypersaline microbial mat.</title>
        <authorList>
            <person name="Ben Hania W."/>
            <person name="Joseph M."/>
            <person name="Schumann P."/>
            <person name="Bunk B."/>
            <person name="Fiebig A."/>
            <person name="Sproer C."/>
            <person name="Klenk H.P."/>
            <person name="Fardeau M.L."/>
            <person name="Spring S."/>
        </authorList>
    </citation>
    <scope>NUCLEOTIDE SEQUENCE [LARGE SCALE GENOMIC DNA]</scope>
    <source>
        <strain evidence="2 3">L21-RPul-D2</strain>
    </source>
</reference>
<dbReference type="AlphaFoldDB" id="V5WJA1"/>
<evidence type="ECO:0000256" key="1">
    <source>
        <dbReference type="SAM" id="SignalP"/>
    </source>
</evidence>
<organism evidence="2 3">
    <name type="scientific">Salinispira pacifica</name>
    <dbReference type="NCBI Taxonomy" id="1307761"/>
    <lineage>
        <taxon>Bacteria</taxon>
        <taxon>Pseudomonadati</taxon>
        <taxon>Spirochaetota</taxon>
        <taxon>Spirochaetia</taxon>
        <taxon>Spirochaetales</taxon>
        <taxon>Spirochaetaceae</taxon>
        <taxon>Salinispira</taxon>
    </lineage>
</organism>
<dbReference type="OrthoDB" id="360148at2"/>
<dbReference type="EMBL" id="CP006939">
    <property type="protein sequence ID" value="AHC15858.1"/>
    <property type="molecule type" value="Genomic_DNA"/>
</dbReference>
<keyword evidence="3" id="KW-1185">Reference proteome</keyword>
<gene>
    <name evidence="2" type="ORF">L21SP2_2506</name>
</gene>
<keyword evidence="1" id="KW-0732">Signal</keyword>
<proteinExistence type="predicted"/>
<evidence type="ECO:0000313" key="2">
    <source>
        <dbReference type="EMBL" id="AHC15858.1"/>
    </source>
</evidence>
<dbReference type="KEGG" id="slr:L21SP2_2506"/>
<dbReference type="RefSeq" id="WP_024268761.1">
    <property type="nucleotide sequence ID" value="NC_023035.1"/>
</dbReference>
<protein>
    <submittedName>
        <fullName evidence="2">Uncharacterized protein</fullName>
    </submittedName>
</protein>